<evidence type="ECO:0000256" key="3">
    <source>
        <dbReference type="ARBA" id="ARBA00022763"/>
    </source>
</evidence>
<feature type="region of interest" description="Disordered" evidence="11">
    <location>
        <begin position="267"/>
        <end position="290"/>
    </location>
</feature>
<comment type="caution">
    <text evidence="13">The sequence shown here is derived from an EMBL/GenBank/DDBJ whole genome shotgun (WGS) entry which is preliminary data.</text>
</comment>
<dbReference type="GO" id="GO:0004386">
    <property type="term" value="F:helicase activity"/>
    <property type="evidence" value="ECO:0007669"/>
    <property type="project" value="UniProtKB-KW"/>
</dbReference>
<keyword evidence="6" id="KW-0067">ATP-binding</keyword>
<dbReference type="Proteomes" id="UP001432027">
    <property type="component" value="Unassembled WGS sequence"/>
</dbReference>
<feature type="non-terminal residue" evidence="13">
    <location>
        <position position="1"/>
    </location>
</feature>
<evidence type="ECO:0000256" key="1">
    <source>
        <dbReference type="ARBA" id="ARBA00004123"/>
    </source>
</evidence>
<dbReference type="Gene3D" id="2.40.290.10">
    <property type="match status" value="1"/>
</dbReference>
<keyword evidence="2" id="KW-0547">Nucleotide-binding</keyword>
<keyword evidence="9" id="KW-0234">DNA repair</keyword>
<evidence type="ECO:0000256" key="4">
    <source>
        <dbReference type="ARBA" id="ARBA00022801"/>
    </source>
</evidence>
<keyword evidence="7" id="KW-0238">DNA-binding</keyword>
<evidence type="ECO:0000256" key="7">
    <source>
        <dbReference type="ARBA" id="ARBA00023125"/>
    </source>
</evidence>
<dbReference type="GO" id="GO:0016787">
    <property type="term" value="F:hydrolase activity"/>
    <property type="evidence" value="ECO:0007669"/>
    <property type="project" value="UniProtKB-KW"/>
</dbReference>
<keyword evidence="4" id="KW-0378">Hydrolase</keyword>
<dbReference type="EMBL" id="BTSX01000006">
    <property type="protein sequence ID" value="GMT04284.1"/>
    <property type="molecule type" value="Genomic_DNA"/>
</dbReference>
<evidence type="ECO:0000256" key="11">
    <source>
        <dbReference type="SAM" id="MobiDB-lite"/>
    </source>
</evidence>
<sequence>YQMPPKAKTLHDISCVVVDVGETMGGEVEEAKHTADWIISRKIFTNSSDEVRLIVTGSAEKSEDIDRPNVIDHGGEFLTARFDMLRYLDREVKQGEQKGTITKAMISAIEAIKEESDSRTDIDGRQIVLITNGLSGYDASKGEVESILGEVKNLGIDVVVIGINRDFVRGGITVDMVTRLEKETEATVMTFAEALNGISHFVRPTKAKRGTPFTLEISPEIKIPVKSYVKTKHNPKGNAVKFVHPDGENGEVTRERVYVQVNEVNGEGERRGEPMEVDGEEGEDKKNAIGNGGGVEIVQLERTKLKKGFKFGMTTITLDDAELKMYDGSEFKTGKCLQLVQITKKSTLNPSHLIGADTRIFLIDDKASNSSTNFFLSLAQTCQQEDTVLVVRYAYSVVATPHLLALFPYEEESGNMAWAGVQLAFYEDVRPLQFPPIEDASSKATSHQLKLVDDLIDGMQLSETDGTDIDSEMILQPAYQRICTAARAKALKGENEMDDEEEEDGGEKYLETLRPNKEMLKKMSATIEELKNEERGFELIKKEKLKRPKLERVPENVDDLLEEIEKSKRAALEIKPAKAKKLPFNELAMIMRTKEDMYPLRGQVETMCKAGEDQSNAPFFYTTAYNMLVVMREGSTKDSVLMHLFDELMDDLKDEYPPFAVWMTELSKPVIPFTGTQVDFWGQEMKDFKPNL</sequence>
<reference evidence="13" key="1">
    <citation type="submission" date="2023-10" db="EMBL/GenBank/DDBJ databases">
        <title>Genome assembly of Pristionchus species.</title>
        <authorList>
            <person name="Yoshida K."/>
            <person name="Sommer R.J."/>
        </authorList>
    </citation>
    <scope>NUCLEOTIDE SEQUENCE</scope>
    <source>
        <strain evidence="13">RS0144</strain>
    </source>
</reference>
<keyword evidence="10" id="KW-0539">Nucleus</keyword>
<dbReference type="PANTHER" id="PTHR12604">
    <property type="entry name" value="KU AUTOANTIGEN DNA HELICASE"/>
    <property type="match status" value="1"/>
</dbReference>
<dbReference type="SUPFAM" id="SSF100939">
    <property type="entry name" value="SPOC domain-like"/>
    <property type="match status" value="1"/>
</dbReference>
<protein>
    <recommendedName>
        <fullName evidence="12">Ku domain-containing protein</fullName>
    </recommendedName>
</protein>
<proteinExistence type="predicted"/>
<dbReference type="InterPro" id="IPR036465">
    <property type="entry name" value="vWFA_dom_sf"/>
</dbReference>
<evidence type="ECO:0000313" key="13">
    <source>
        <dbReference type="EMBL" id="GMT04284.1"/>
    </source>
</evidence>
<evidence type="ECO:0000256" key="2">
    <source>
        <dbReference type="ARBA" id="ARBA00022741"/>
    </source>
</evidence>
<keyword evidence="8" id="KW-0233">DNA recombination</keyword>
<dbReference type="Gene3D" id="1.10.1600.10">
    <property type="match status" value="1"/>
</dbReference>
<keyword evidence="5" id="KW-0347">Helicase</keyword>
<dbReference type="GO" id="GO:0006303">
    <property type="term" value="P:double-strand break repair via nonhomologous end joining"/>
    <property type="evidence" value="ECO:0007669"/>
    <property type="project" value="InterPro"/>
</dbReference>
<evidence type="ECO:0000256" key="8">
    <source>
        <dbReference type="ARBA" id="ARBA00023172"/>
    </source>
</evidence>
<dbReference type="SMART" id="SM00559">
    <property type="entry name" value="Ku78"/>
    <property type="match status" value="1"/>
</dbReference>
<keyword evidence="14" id="KW-1185">Reference proteome</keyword>
<evidence type="ECO:0000256" key="10">
    <source>
        <dbReference type="ARBA" id="ARBA00023242"/>
    </source>
</evidence>
<dbReference type="InterPro" id="IPR016194">
    <property type="entry name" value="SPOC-like_C_dom_sf"/>
</dbReference>
<gene>
    <name evidence="13" type="ORF">PENTCL1PPCAC_26458</name>
</gene>
<evidence type="ECO:0000313" key="14">
    <source>
        <dbReference type="Proteomes" id="UP001432027"/>
    </source>
</evidence>
<dbReference type="Gene3D" id="3.40.50.410">
    <property type="entry name" value="von Willebrand factor, type A domain"/>
    <property type="match status" value="1"/>
</dbReference>
<dbReference type="InterPro" id="IPR006164">
    <property type="entry name" value="DNA_bd_Ku70/Ku80"/>
</dbReference>
<dbReference type="AlphaFoldDB" id="A0AAV5UE51"/>
<evidence type="ECO:0000256" key="9">
    <source>
        <dbReference type="ARBA" id="ARBA00023204"/>
    </source>
</evidence>
<dbReference type="GO" id="GO:0005524">
    <property type="term" value="F:ATP binding"/>
    <property type="evidence" value="ECO:0007669"/>
    <property type="project" value="UniProtKB-KW"/>
</dbReference>
<dbReference type="GO" id="GO:0042162">
    <property type="term" value="F:telomeric DNA binding"/>
    <property type="evidence" value="ECO:0007669"/>
    <property type="project" value="TreeGrafter"/>
</dbReference>
<dbReference type="PANTHER" id="PTHR12604:SF4">
    <property type="entry name" value="X-RAY REPAIR CROSS-COMPLEMENTING PROTEIN 5"/>
    <property type="match status" value="1"/>
</dbReference>
<feature type="domain" description="Ku" evidence="12">
    <location>
        <begin position="297"/>
        <end position="440"/>
    </location>
</feature>
<dbReference type="GO" id="GO:0043564">
    <property type="term" value="C:Ku70:Ku80 complex"/>
    <property type="evidence" value="ECO:0007669"/>
    <property type="project" value="TreeGrafter"/>
</dbReference>
<dbReference type="FunFam" id="3.40.50.410:FF:000146">
    <property type="entry name" value="ATP-dependent DNA helicase II subunit 2"/>
    <property type="match status" value="1"/>
</dbReference>
<keyword evidence="3" id="KW-0227">DNA damage</keyword>
<name>A0AAV5UE51_9BILA</name>
<dbReference type="SUPFAM" id="SSF53300">
    <property type="entry name" value="vWA-like"/>
    <property type="match status" value="1"/>
</dbReference>
<dbReference type="GO" id="GO:0003690">
    <property type="term" value="F:double-stranded DNA binding"/>
    <property type="evidence" value="ECO:0007669"/>
    <property type="project" value="TreeGrafter"/>
</dbReference>
<comment type="subcellular location">
    <subcellularLocation>
        <location evidence="1">Nucleus</location>
    </subcellularLocation>
</comment>
<dbReference type="Pfam" id="PF02735">
    <property type="entry name" value="Ku"/>
    <property type="match status" value="1"/>
</dbReference>
<evidence type="ECO:0000256" key="6">
    <source>
        <dbReference type="ARBA" id="ARBA00022840"/>
    </source>
</evidence>
<dbReference type="GO" id="GO:0000723">
    <property type="term" value="P:telomere maintenance"/>
    <property type="evidence" value="ECO:0007669"/>
    <property type="project" value="TreeGrafter"/>
</dbReference>
<evidence type="ECO:0000259" key="12">
    <source>
        <dbReference type="SMART" id="SM00559"/>
    </source>
</evidence>
<organism evidence="13 14">
    <name type="scientific">Pristionchus entomophagus</name>
    <dbReference type="NCBI Taxonomy" id="358040"/>
    <lineage>
        <taxon>Eukaryota</taxon>
        <taxon>Metazoa</taxon>
        <taxon>Ecdysozoa</taxon>
        <taxon>Nematoda</taxon>
        <taxon>Chromadorea</taxon>
        <taxon>Rhabditida</taxon>
        <taxon>Rhabditina</taxon>
        <taxon>Diplogasteromorpha</taxon>
        <taxon>Diplogasteroidea</taxon>
        <taxon>Neodiplogasteridae</taxon>
        <taxon>Pristionchus</taxon>
    </lineage>
</organism>
<dbReference type="GO" id="GO:0006310">
    <property type="term" value="P:DNA recombination"/>
    <property type="evidence" value="ECO:0007669"/>
    <property type="project" value="UniProtKB-KW"/>
</dbReference>
<dbReference type="CDD" id="cd00198">
    <property type="entry name" value="vWFA"/>
    <property type="match status" value="1"/>
</dbReference>
<accession>A0AAV5UE51</accession>
<evidence type="ECO:0000256" key="5">
    <source>
        <dbReference type="ARBA" id="ARBA00022806"/>
    </source>
</evidence>